<comment type="subcellular location">
    <subcellularLocation>
        <location evidence="2">Cell membrane</location>
        <topology evidence="2">Multi-pass membrane protein</topology>
    </subcellularLocation>
</comment>
<reference evidence="11" key="2">
    <citation type="submission" date="2020-09" db="EMBL/GenBank/DDBJ databases">
        <authorList>
            <person name="Sun Q."/>
            <person name="Ohkuma M."/>
        </authorList>
    </citation>
    <scope>NUCLEOTIDE SEQUENCE</scope>
    <source>
        <strain evidence="11">JCM 13919</strain>
    </source>
</reference>
<reference evidence="11" key="1">
    <citation type="journal article" date="2014" name="Int. J. Syst. Evol. Microbiol.">
        <title>Complete genome sequence of Corynebacterium casei LMG S-19264T (=DSM 44701T), isolated from a smear-ripened cheese.</title>
        <authorList>
            <consortium name="US DOE Joint Genome Institute (JGI-PGF)"/>
            <person name="Walter F."/>
            <person name="Albersmeier A."/>
            <person name="Kalinowski J."/>
            <person name="Ruckert C."/>
        </authorList>
    </citation>
    <scope>NUCLEOTIDE SEQUENCE</scope>
    <source>
        <strain evidence="11">JCM 13919</strain>
    </source>
</reference>
<accession>A0A917NEV0</accession>
<evidence type="ECO:0000313" key="12">
    <source>
        <dbReference type="Proteomes" id="UP000630149"/>
    </source>
</evidence>
<organism evidence="11 12">
    <name type="scientific">Legionella impletisoli</name>
    <dbReference type="NCBI Taxonomy" id="343510"/>
    <lineage>
        <taxon>Bacteria</taxon>
        <taxon>Pseudomonadati</taxon>
        <taxon>Pseudomonadota</taxon>
        <taxon>Gammaproteobacteria</taxon>
        <taxon>Legionellales</taxon>
        <taxon>Legionellaceae</taxon>
        <taxon>Legionella</taxon>
    </lineage>
</organism>
<dbReference type="PANTHER" id="PTHR36122">
    <property type="entry name" value="NICOTINAMIDE RIBOSIDE TRANSPORTER PNUC"/>
    <property type="match status" value="1"/>
</dbReference>
<comment type="similarity">
    <text evidence="3">Belongs to the nicotinamide ribonucleoside (NR) uptake permease (TC 4.B.1) family.</text>
</comment>
<dbReference type="GO" id="GO:0005886">
    <property type="term" value="C:plasma membrane"/>
    <property type="evidence" value="ECO:0007669"/>
    <property type="project" value="UniProtKB-SubCell"/>
</dbReference>
<dbReference type="AlphaFoldDB" id="A0A917NEV0"/>
<comment type="function">
    <text evidence="1">Required for nicotinamide riboside transport across the inner membrane.</text>
</comment>
<keyword evidence="5" id="KW-0813">Transport</keyword>
<evidence type="ECO:0000256" key="4">
    <source>
        <dbReference type="ARBA" id="ARBA00017522"/>
    </source>
</evidence>
<dbReference type="GO" id="GO:0034257">
    <property type="term" value="F:nicotinamide riboside transmembrane transporter activity"/>
    <property type="evidence" value="ECO:0007669"/>
    <property type="project" value="InterPro"/>
</dbReference>
<sequence>MHLPCTGGLYTGAKSVYTMLLMLNKTPVVVTMLYDLLGAIFSLLATYFFITQKKIAWSISLIATVLNAWLYFSHGIYADMALECFYFATSAYGWYCWTLGEIKLKADAGAITRLTSKQWVYLFTGTGLSFALIFILLIHFTRSTIPGLDALTTSLSLAAQLLMCHKVLATWIVWLLTDAIYAALYWHKQLPFHTLLMMIYLVMAIIGYKTWAKQVNARTLNAPPFEKASSKA</sequence>
<dbReference type="Pfam" id="PF04973">
    <property type="entry name" value="NMN_transporter"/>
    <property type="match status" value="1"/>
</dbReference>
<dbReference type="OrthoDB" id="9791248at2"/>
<evidence type="ECO:0000313" key="11">
    <source>
        <dbReference type="EMBL" id="GGI91103.1"/>
    </source>
</evidence>
<feature type="transmembrane region" description="Helical" evidence="10">
    <location>
        <begin position="119"/>
        <end position="140"/>
    </location>
</feature>
<keyword evidence="6" id="KW-1003">Cell membrane</keyword>
<dbReference type="PANTHER" id="PTHR36122:SF2">
    <property type="entry name" value="NICOTINAMIDE RIBOSIDE TRANSPORTER PNUC"/>
    <property type="match status" value="1"/>
</dbReference>
<feature type="transmembrane region" description="Helical" evidence="10">
    <location>
        <begin position="190"/>
        <end position="208"/>
    </location>
</feature>
<feature type="transmembrane region" description="Helical" evidence="10">
    <location>
        <begin position="28"/>
        <end position="50"/>
    </location>
</feature>
<evidence type="ECO:0000256" key="10">
    <source>
        <dbReference type="SAM" id="Phobius"/>
    </source>
</evidence>
<gene>
    <name evidence="11" type="primary">pnuC</name>
    <name evidence="11" type="ORF">GCM10007966_19710</name>
</gene>
<dbReference type="Proteomes" id="UP000630149">
    <property type="component" value="Unassembled WGS sequence"/>
</dbReference>
<name>A0A917NEV0_9GAMM</name>
<keyword evidence="9 10" id="KW-0472">Membrane</keyword>
<dbReference type="EMBL" id="BMOB01000010">
    <property type="protein sequence ID" value="GGI91103.1"/>
    <property type="molecule type" value="Genomic_DNA"/>
</dbReference>
<evidence type="ECO:0000256" key="7">
    <source>
        <dbReference type="ARBA" id="ARBA00022692"/>
    </source>
</evidence>
<evidence type="ECO:0000256" key="2">
    <source>
        <dbReference type="ARBA" id="ARBA00004651"/>
    </source>
</evidence>
<evidence type="ECO:0000256" key="6">
    <source>
        <dbReference type="ARBA" id="ARBA00022475"/>
    </source>
</evidence>
<evidence type="ECO:0000256" key="5">
    <source>
        <dbReference type="ARBA" id="ARBA00022448"/>
    </source>
</evidence>
<feature type="transmembrane region" description="Helical" evidence="10">
    <location>
        <begin position="55"/>
        <end position="72"/>
    </location>
</feature>
<protein>
    <recommendedName>
        <fullName evidence="4">Nicotinamide riboside transporter PnuC</fullName>
    </recommendedName>
</protein>
<keyword evidence="7 10" id="KW-0812">Transmembrane</keyword>
<feature type="transmembrane region" description="Helical" evidence="10">
    <location>
        <begin position="161"/>
        <end position="184"/>
    </location>
</feature>
<evidence type="ECO:0000256" key="8">
    <source>
        <dbReference type="ARBA" id="ARBA00022989"/>
    </source>
</evidence>
<comment type="caution">
    <text evidence="11">The sequence shown here is derived from an EMBL/GenBank/DDBJ whole genome shotgun (WGS) entry which is preliminary data.</text>
</comment>
<evidence type="ECO:0000256" key="3">
    <source>
        <dbReference type="ARBA" id="ARBA00006669"/>
    </source>
</evidence>
<dbReference type="NCBIfam" id="TIGR01528">
    <property type="entry name" value="NMN_trans_PnuC"/>
    <property type="match status" value="1"/>
</dbReference>
<proteinExistence type="inferred from homology"/>
<evidence type="ECO:0000256" key="1">
    <source>
        <dbReference type="ARBA" id="ARBA00002672"/>
    </source>
</evidence>
<keyword evidence="8 10" id="KW-1133">Transmembrane helix</keyword>
<keyword evidence="12" id="KW-1185">Reference proteome</keyword>
<evidence type="ECO:0000256" key="9">
    <source>
        <dbReference type="ARBA" id="ARBA00023136"/>
    </source>
</evidence>
<dbReference type="InterPro" id="IPR006419">
    <property type="entry name" value="NMN_transpt_PnuC"/>
</dbReference>